<evidence type="ECO:0000256" key="1">
    <source>
        <dbReference type="ARBA" id="ARBA00005098"/>
    </source>
</evidence>
<dbReference type="GO" id="GO:0004053">
    <property type="term" value="F:arginase activity"/>
    <property type="evidence" value="ECO:0007669"/>
    <property type="project" value="UniProtKB-EC"/>
</dbReference>
<keyword evidence="6 11" id="KW-0378">Hydrolase</keyword>
<comment type="similarity">
    <text evidence="10 11">Belongs to the arginase family.</text>
</comment>
<dbReference type="PROSITE" id="PS01053">
    <property type="entry name" value="ARGINASE_1"/>
    <property type="match status" value="1"/>
</dbReference>
<dbReference type="InterPro" id="IPR023696">
    <property type="entry name" value="Ureohydrolase_dom_sf"/>
</dbReference>
<evidence type="ECO:0000256" key="7">
    <source>
        <dbReference type="ARBA" id="ARBA00023211"/>
    </source>
</evidence>
<dbReference type="InterPro" id="IPR006035">
    <property type="entry name" value="Ureohydrolase"/>
</dbReference>
<dbReference type="PRINTS" id="PR00116">
    <property type="entry name" value="ARGINASE"/>
</dbReference>
<evidence type="ECO:0000256" key="11">
    <source>
        <dbReference type="RuleBase" id="RU003684"/>
    </source>
</evidence>
<dbReference type="EC" id="3.5.3.1" evidence="2 9"/>
<dbReference type="SUPFAM" id="SSF52768">
    <property type="entry name" value="Arginase/deacetylase"/>
    <property type="match status" value="1"/>
</dbReference>
<dbReference type="NCBIfam" id="TIGR01229">
    <property type="entry name" value="rocF_arginase"/>
    <property type="match status" value="1"/>
</dbReference>
<proteinExistence type="inferred from homology"/>
<evidence type="ECO:0000256" key="12">
    <source>
        <dbReference type="RuleBase" id="RU361159"/>
    </source>
</evidence>
<gene>
    <name evidence="13" type="primary">rocF</name>
    <name evidence="13" type="ORF">WMO24_01085</name>
</gene>
<evidence type="ECO:0000256" key="8">
    <source>
        <dbReference type="ARBA" id="ARBA00047391"/>
    </source>
</evidence>
<dbReference type="Proteomes" id="UP001477672">
    <property type="component" value="Unassembled WGS sequence"/>
</dbReference>
<evidence type="ECO:0000256" key="4">
    <source>
        <dbReference type="ARBA" id="ARBA00022503"/>
    </source>
</evidence>
<evidence type="ECO:0000256" key="10">
    <source>
        <dbReference type="PROSITE-ProRule" id="PRU00742"/>
    </source>
</evidence>
<dbReference type="PIRSF" id="PIRSF036979">
    <property type="entry name" value="Arginase"/>
    <property type="match status" value="1"/>
</dbReference>
<dbReference type="InterPro" id="IPR020855">
    <property type="entry name" value="Ureohydrolase_Mn_BS"/>
</dbReference>
<dbReference type="Gene3D" id="3.40.800.10">
    <property type="entry name" value="Ureohydrolase domain"/>
    <property type="match status" value="1"/>
</dbReference>
<dbReference type="EMBL" id="JBBMFA010000034">
    <property type="protein sequence ID" value="MEQ2519038.1"/>
    <property type="molecule type" value="Genomic_DNA"/>
</dbReference>
<comment type="pathway">
    <text evidence="1">Nitrogen metabolism; urea cycle; L-ornithine and urea from L-arginine: step 1/1.</text>
</comment>
<keyword evidence="4 12" id="KW-0056">Arginine metabolism</keyword>
<evidence type="ECO:0000256" key="5">
    <source>
        <dbReference type="ARBA" id="ARBA00022723"/>
    </source>
</evidence>
<evidence type="ECO:0000256" key="3">
    <source>
        <dbReference type="ARBA" id="ARBA00018123"/>
    </source>
</evidence>
<comment type="cofactor">
    <cofactor evidence="12">
        <name>Mn(2+)</name>
        <dbReference type="ChEBI" id="CHEBI:29035"/>
    </cofactor>
    <text evidence="12">Binds 2 manganese ions per subunit.</text>
</comment>
<keyword evidence="7 12" id="KW-0464">Manganese</keyword>
<comment type="catalytic activity">
    <reaction evidence="8 12">
        <text>L-arginine + H2O = urea + L-ornithine</text>
        <dbReference type="Rhea" id="RHEA:20569"/>
        <dbReference type="ChEBI" id="CHEBI:15377"/>
        <dbReference type="ChEBI" id="CHEBI:16199"/>
        <dbReference type="ChEBI" id="CHEBI:32682"/>
        <dbReference type="ChEBI" id="CHEBI:46911"/>
        <dbReference type="EC" id="3.5.3.1"/>
    </reaction>
</comment>
<dbReference type="PROSITE" id="PS51409">
    <property type="entry name" value="ARGINASE_2"/>
    <property type="match status" value="1"/>
</dbReference>
<reference evidence="13 14" key="1">
    <citation type="submission" date="2024-03" db="EMBL/GenBank/DDBJ databases">
        <title>Human intestinal bacterial collection.</title>
        <authorList>
            <person name="Pauvert C."/>
            <person name="Hitch T.C.A."/>
            <person name="Clavel T."/>
        </authorList>
    </citation>
    <scope>NUCLEOTIDE SEQUENCE [LARGE SCALE GENOMIC DNA]</scope>
    <source>
        <strain evidence="13 14">CLA-JM-H11</strain>
    </source>
</reference>
<comment type="caution">
    <text evidence="13">The sequence shown here is derived from an EMBL/GenBank/DDBJ whole genome shotgun (WGS) entry which is preliminary data.</text>
</comment>
<evidence type="ECO:0000256" key="9">
    <source>
        <dbReference type="NCBIfam" id="TIGR01229"/>
    </source>
</evidence>
<evidence type="ECO:0000313" key="14">
    <source>
        <dbReference type="Proteomes" id="UP001477672"/>
    </source>
</evidence>
<keyword evidence="5 12" id="KW-0479">Metal-binding</keyword>
<evidence type="ECO:0000256" key="6">
    <source>
        <dbReference type="ARBA" id="ARBA00022801"/>
    </source>
</evidence>
<evidence type="ECO:0000256" key="2">
    <source>
        <dbReference type="ARBA" id="ARBA00012168"/>
    </source>
</evidence>
<organism evidence="13 14">
    <name type="scientific">Ruthenibacterium intestinale</name>
    <dbReference type="NCBI Taxonomy" id="3133163"/>
    <lineage>
        <taxon>Bacteria</taxon>
        <taxon>Bacillati</taxon>
        <taxon>Bacillota</taxon>
        <taxon>Clostridia</taxon>
        <taxon>Eubacteriales</taxon>
        <taxon>Oscillospiraceae</taxon>
        <taxon>Ruthenibacterium</taxon>
    </lineage>
</organism>
<dbReference type="PANTHER" id="PTHR43782:SF3">
    <property type="entry name" value="ARGINASE"/>
    <property type="match status" value="1"/>
</dbReference>
<dbReference type="PANTHER" id="PTHR43782">
    <property type="entry name" value="ARGINASE"/>
    <property type="match status" value="1"/>
</dbReference>
<dbReference type="CDD" id="cd09989">
    <property type="entry name" value="Arginase"/>
    <property type="match status" value="1"/>
</dbReference>
<sequence>MQKKIELIGVQMDLGASKRGVSMGPAAIRYGGVCEGIRALGYDLTDKGDLLCLTSGETSEKLRNYQQVVDINQRLYLSTMESLQNGALPIILGGDHSIAAGSISAVSKHYKQIGIIWIDAHGDWNDEFSTESGNMHGMPFSAVCGWGPNLMVDFGQGPVFVDPKHCVQIGGRDIDTEERIRMKKAGVTVFPINVIDKLGMSEVIEQAINIACRDTVGFHLSFDIDAITPEAAPGTGTVVHSGLTVREAFLAVETISETGKMLSMDMVEVNPILDIRNKTGILASELILSALGKVVF</sequence>
<dbReference type="Pfam" id="PF00491">
    <property type="entry name" value="Arginase"/>
    <property type="match status" value="1"/>
</dbReference>
<dbReference type="RefSeq" id="WP_349214259.1">
    <property type="nucleotide sequence ID" value="NZ_JBBMFA010000034.1"/>
</dbReference>
<protein>
    <recommendedName>
        <fullName evidence="3 9">Arginase</fullName>
        <ecNumber evidence="2 9">3.5.3.1</ecNumber>
    </recommendedName>
</protein>
<accession>A0ABV1GBD0</accession>
<evidence type="ECO:0000313" key="13">
    <source>
        <dbReference type="EMBL" id="MEQ2519038.1"/>
    </source>
</evidence>
<dbReference type="InterPro" id="IPR014033">
    <property type="entry name" value="Arginase"/>
</dbReference>
<name>A0ABV1GBD0_9FIRM</name>
<keyword evidence="14" id="KW-1185">Reference proteome</keyword>